<dbReference type="InterPro" id="IPR020568">
    <property type="entry name" value="Ribosomal_Su5_D2-typ_SF"/>
</dbReference>
<feature type="domain" description="Exoribonuclease phosphorolytic" evidence="4">
    <location>
        <begin position="3"/>
        <end position="98"/>
    </location>
</feature>
<dbReference type="InterPro" id="IPR036345">
    <property type="entry name" value="ExoRNase_PH_dom2_sf"/>
</dbReference>
<dbReference type="InterPro" id="IPR050590">
    <property type="entry name" value="Exosome_comp_Rrp42_subfam"/>
</dbReference>
<evidence type="ECO:0000313" key="6">
    <source>
        <dbReference type="EMBL" id="GAG12661.1"/>
    </source>
</evidence>
<keyword evidence="2" id="KW-0963">Cytoplasm</keyword>
<sequence>PFEDTPDKGVLICNAEFTPIAHPTFEPGPPRAPSIELARVVDRGLRSAKILEFDKLVLIEGSKVYMVFVDLYVLSYDGNLIDASALAAIAALRTAKRPVHNVKDGKIEPTNKTKALKIRKEPLAVTMAKIGDSLIVDPTADEEEVMDARLTISLDEDGNVCTIQKAGTEGFTLDEIKKALNLAKDKAAELREKLTENE</sequence>
<comment type="subcellular location">
    <subcellularLocation>
        <location evidence="1">Cytoplasm</location>
    </subcellularLocation>
</comment>
<name>X0WIY6_9ZZZZ</name>
<gene>
    <name evidence="6" type="ORF">S01H1_33688</name>
</gene>
<evidence type="ECO:0000259" key="5">
    <source>
        <dbReference type="Pfam" id="PF03725"/>
    </source>
</evidence>
<dbReference type="InterPro" id="IPR027408">
    <property type="entry name" value="PNPase/RNase_PH_dom_sf"/>
</dbReference>
<organism evidence="6">
    <name type="scientific">marine sediment metagenome</name>
    <dbReference type="NCBI Taxonomy" id="412755"/>
    <lineage>
        <taxon>unclassified sequences</taxon>
        <taxon>metagenomes</taxon>
        <taxon>ecological metagenomes</taxon>
    </lineage>
</organism>
<comment type="caution">
    <text evidence="6">The sequence shown here is derived from an EMBL/GenBank/DDBJ whole genome shotgun (WGS) entry which is preliminary data.</text>
</comment>
<feature type="domain" description="Exoribonuclease phosphorolytic" evidence="5">
    <location>
        <begin position="122"/>
        <end position="185"/>
    </location>
</feature>
<dbReference type="AlphaFoldDB" id="X0WIY6"/>
<dbReference type="Gene3D" id="3.30.230.70">
    <property type="entry name" value="GHMP Kinase, N-terminal domain"/>
    <property type="match status" value="1"/>
</dbReference>
<dbReference type="GO" id="GO:0035925">
    <property type="term" value="F:mRNA 3'-UTR AU-rich region binding"/>
    <property type="evidence" value="ECO:0007669"/>
    <property type="project" value="TreeGrafter"/>
</dbReference>
<dbReference type="SUPFAM" id="SSF54211">
    <property type="entry name" value="Ribosomal protein S5 domain 2-like"/>
    <property type="match status" value="1"/>
</dbReference>
<dbReference type="EMBL" id="BARS01020924">
    <property type="protein sequence ID" value="GAG12661.1"/>
    <property type="molecule type" value="Genomic_DNA"/>
</dbReference>
<dbReference type="SUPFAM" id="SSF55666">
    <property type="entry name" value="Ribonuclease PH domain 2-like"/>
    <property type="match status" value="1"/>
</dbReference>
<evidence type="ECO:0000256" key="2">
    <source>
        <dbReference type="ARBA" id="ARBA00022490"/>
    </source>
</evidence>
<evidence type="ECO:0000256" key="3">
    <source>
        <dbReference type="ARBA" id="ARBA00022835"/>
    </source>
</evidence>
<dbReference type="InterPro" id="IPR001247">
    <property type="entry name" value="ExoRNase_PH_dom1"/>
</dbReference>
<evidence type="ECO:0000256" key="1">
    <source>
        <dbReference type="ARBA" id="ARBA00004496"/>
    </source>
</evidence>
<proteinExistence type="predicted"/>
<dbReference type="InterPro" id="IPR015847">
    <property type="entry name" value="ExoRNase_PH_dom2"/>
</dbReference>
<dbReference type="GO" id="GO:0016075">
    <property type="term" value="P:rRNA catabolic process"/>
    <property type="evidence" value="ECO:0007669"/>
    <property type="project" value="TreeGrafter"/>
</dbReference>
<dbReference type="Pfam" id="PF01138">
    <property type="entry name" value="RNase_PH"/>
    <property type="match status" value="1"/>
</dbReference>
<dbReference type="Pfam" id="PF03725">
    <property type="entry name" value="RNase_PH_C"/>
    <property type="match status" value="1"/>
</dbReference>
<dbReference type="PANTHER" id="PTHR11097">
    <property type="entry name" value="EXOSOME COMPLEX EXONUCLEASE RIBOSOMAL RNA PROCESSING PROTEIN"/>
    <property type="match status" value="1"/>
</dbReference>
<evidence type="ECO:0000259" key="4">
    <source>
        <dbReference type="Pfam" id="PF01138"/>
    </source>
</evidence>
<keyword evidence="3" id="KW-0271">Exosome</keyword>
<protein>
    <submittedName>
        <fullName evidence="6">Uncharacterized protein</fullName>
    </submittedName>
</protein>
<dbReference type="GO" id="GO:0000177">
    <property type="term" value="C:cytoplasmic exosome (RNase complex)"/>
    <property type="evidence" value="ECO:0007669"/>
    <property type="project" value="TreeGrafter"/>
</dbReference>
<dbReference type="PANTHER" id="PTHR11097:SF8">
    <property type="entry name" value="EXOSOME COMPLEX COMPONENT RRP42"/>
    <property type="match status" value="1"/>
</dbReference>
<accession>X0WIY6</accession>
<reference evidence="6" key="1">
    <citation type="journal article" date="2014" name="Front. Microbiol.">
        <title>High frequency of phylogenetically diverse reductive dehalogenase-homologous genes in deep subseafloor sedimentary metagenomes.</title>
        <authorList>
            <person name="Kawai M."/>
            <person name="Futagami T."/>
            <person name="Toyoda A."/>
            <person name="Takaki Y."/>
            <person name="Nishi S."/>
            <person name="Hori S."/>
            <person name="Arai W."/>
            <person name="Tsubouchi T."/>
            <person name="Morono Y."/>
            <person name="Uchiyama I."/>
            <person name="Ito T."/>
            <person name="Fujiyama A."/>
            <person name="Inagaki F."/>
            <person name="Takami H."/>
        </authorList>
    </citation>
    <scope>NUCLEOTIDE SEQUENCE</scope>
    <source>
        <strain evidence="6">Expedition CK06-06</strain>
    </source>
</reference>
<feature type="non-terminal residue" evidence="6">
    <location>
        <position position="1"/>
    </location>
</feature>